<dbReference type="EMBL" id="JAEMHL010000004">
    <property type="protein sequence ID" value="MBJ6750493.1"/>
    <property type="molecule type" value="Genomic_DNA"/>
</dbReference>
<accession>A0ABS0YDW3</accession>
<gene>
    <name evidence="1" type="ORF">JFN91_09725</name>
</gene>
<name>A0ABS0YDW3_9BACT</name>
<sequence>MVEPLKPGEARKLINYILKNGDVTYSRPHAIERMEEREMDTSDCINILRGGKVREGEYENGSWRYRVETPRMAVVVTFIDEDELMIVTAWREKR</sequence>
<comment type="caution">
    <text evidence="1">The sequence shown here is derived from an EMBL/GenBank/DDBJ whole genome shotgun (WGS) entry which is preliminary data.</text>
</comment>
<dbReference type="Pfam" id="PF14076">
    <property type="entry name" value="DUF4258"/>
    <property type="match status" value="1"/>
</dbReference>
<organism evidence="1 2">
    <name type="scientific">Geomonas anaerohicana</name>
    <dbReference type="NCBI Taxonomy" id="2798583"/>
    <lineage>
        <taxon>Bacteria</taxon>
        <taxon>Pseudomonadati</taxon>
        <taxon>Thermodesulfobacteriota</taxon>
        <taxon>Desulfuromonadia</taxon>
        <taxon>Geobacterales</taxon>
        <taxon>Geobacteraceae</taxon>
        <taxon>Geomonas</taxon>
    </lineage>
</organism>
<dbReference type="InterPro" id="IPR025354">
    <property type="entry name" value="DUF4258"/>
</dbReference>
<keyword evidence="2" id="KW-1185">Reference proteome</keyword>
<protein>
    <submittedName>
        <fullName evidence="1">DUF4258 domain-containing protein</fullName>
    </submittedName>
</protein>
<dbReference type="Proteomes" id="UP000614714">
    <property type="component" value="Unassembled WGS sequence"/>
</dbReference>
<evidence type="ECO:0000313" key="2">
    <source>
        <dbReference type="Proteomes" id="UP000614714"/>
    </source>
</evidence>
<reference evidence="1 2" key="1">
    <citation type="submission" date="2020-12" db="EMBL/GenBank/DDBJ databases">
        <title>Geomonas sp. Red421, isolated from paddy soil.</title>
        <authorList>
            <person name="Xu Z."/>
            <person name="Zhang Z."/>
            <person name="Masuda Y."/>
            <person name="Itoh H."/>
            <person name="Senoo K."/>
        </authorList>
    </citation>
    <scope>NUCLEOTIDE SEQUENCE [LARGE SCALE GENOMIC DNA]</scope>
    <source>
        <strain evidence="1 2">Red421</strain>
    </source>
</reference>
<proteinExistence type="predicted"/>
<evidence type="ECO:0000313" key="1">
    <source>
        <dbReference type="EMBL" id="MBJ6750493.1"/>
    </source>
</evidence>
<dbReference type="RefSeq" id="WP_199389014.1">
    <property type="nucleotide sequence ID" value="NZ_JAEMHL010000004.1"/>
</dbReference>